<dbReference type="InterPro" id="IPR056782">
    <property type="entry name" value="HAD_PNKP"/>
</dbReference>
<dbReference type="InterPro" id="IPR027417">
    <property type="entry name" value="P-loop_NTPase"/>
</dbReference>
<evidence type="ECO:0000259" key="1">
    <source>
        <dbReference type="Pfam" id="PF25109"/>
    </source>
</evidence>
<accession>A0A2I6PFA6</accession>
<dbReference type="InterPro" id="IPR023214">
    <property type="entry name" value="HAD_sf"/>
</dbReference>
<dbReference type="Gene3D" id="3.40.50.1000">
    <property type="entry name" value="HAD superfamily/HAD-like"/>
    <property type="match status" value="1"/>
</dbReference>
<dbReference type="SUPFAM" id="SSF52540">
    <property type="entry name" value="P-loop containing nucleoside triphosphate hydrolases"/>
    <property type="match status" value="1"/>
</dbReference>
<gene>
    <name evidence="2" type="ORF">phiP43_048</name>
</gene>
<reference evidence="2 3" key="1">
    <citation type="submission" date="2017-12" db="EMBL/GenBank/DDBJ databases">
        <title>Complete genome sequence and characterization of bacteriophage phiP4-3 infecting Proteus pennea.</title>
        <authorList>
            <person name="He Y."/>
            <person name="Yang H."/>
        </authorList>
    </citation>
    <scope>NUCLEOTIDE SEQUENCE [LARGE SCALE GENOMIC DNA]</scope>
</reference>
<organism evidence="2 3">
    <name type="scientific">Proteus phage phiP4-3</name>
    <dbReference type="NCBI Taxonomy" id="2065203"/>
    <lineage>
        <taxon>Viruses</taxon>
        <taxon>Duplodnaviria</taxon>
        <taxon>Heunggongvirae</taxon>
        <taxon>Uroviricota</taxon>
        <taxon>Caudoviricetes</taxon>
        <taxon>Pantevenvirales</taxon>
        <taxon>Straboviridae</taxon>
        <taxon>Bragavirus</taxon>
        <taxon>Bragavirus p43</taxon>
    </lineage>
</organism>
<dbReference type="Proteomes" id="UP000240538">
    <property type="component" value="Segment"/>
</dbReference>
<keyword evidence="2" id="KW-0418">Kinase</keyword>
<dbReference type="InterPro" id="IPR036412">
    <property type="entry name" value="HAD-like_sf"/>
</dbReference>
<dbReference type="EMBL" id="MG696114">
    <property type="protein sequence ID" value="AUM58406.1"/>
    <property type="molecule type" value="Genomic_DNA"/>
</dbReference>
<keyword evidence="2" id="KW-0808">Transferase</keyword>
<evidence type="ECO:0000313" key="2">
    <source>
        <dbReference type="EMBL" id="AUM58406.1"/>
    </source>
</evidence>
<evidence type="ECO:0000313" key="3">
    <source>
        <dbReference type="Proteomes" id="UP000240538"/>
    </source>
</evidence>
<proteinExistence type="predicted"/>
<dbReference type="Pfam" id="PF25109">
    <property type="entry name" value="HAD_PNKP"/>
    <property type="match status" value="1"/>
</dbReference>
<keyword evidence="3" id="KW-1185">Reference proteome</keyword>
<dbReference type="Pfam" id="PF13671">
    <property type="entry name" value="AAA_33"/>
    <property type="match status" value="1"/>
</dbReference>
<dbReference type="GO" id="GO:0016301">
    <property type="term" value="F:kinase activity"/>
    <property type="evidence" value="ECO:0007669"/>
    <property type="project" value="UniProtKB-KW"/>
</dbReference>
<name>A0A2I6PFA6_9CAUD</name>
<dbReference type="SUPFAM" id="SSF56784">
    <property type="entry name" value="HAD-like"/>
    <property type="match status" value="1"/>
</dbReference>
<sequence length="332" mass="39273">MFVPMQSDDITWVNIENEQVLKYMGYDIPKPKEEFVKQIIMTVGAPGSGKSTWAEEMVSANPGIVLNVNRDDLRCELFNYKRNEYKPSKQREREVTDKQQLLAVEWLNKSGHRIVIVSDTNLNPKTRDKWKDIAKTFKYQLDWVHFDEDLETLYKRNLYRGESAVPPAVIYSFYEKMQHYLHGVPDWSKTLDLPKAIIVDIDGTIADNNHRSPHDLYKLWKDTPRQNVINHINMMHDLGVEILLTSGREEGEEKEHRIGTEKWLNKHGVKYSKLIMRSHKDHRKDSIVKKELFYKHIANRYNVLYVLDDRQQVVDMWRVLGLECWQVNRGDF</sequence>
<protein>
    <submittedName>
        <fullName evidence="2">3'-phosphatase, 5'-polynucleotide kinase</fullName>
    </submittedName>
</protein>
<dbReference type="Gene3D" id="3.40.50.300">
    <property type="entry name" value="P-loop containing nucleotide triphosphate hydrolases"/>
    <property type="match status" value="1"/>
</dbReference>
<feature type="domain" description="Polynucleotide kinase PNKP phosphatase" evidence="1">
    <location>
        <begin position="194"/>
        <end position="332"/>
    </location>
</feature>